<evidence type="ECO:0000259" key="11">
    <source>
        <dbReference type="Pfam" id="PF00593"/>
    </source>
</evidence>
<gene>
    <name evidence="13" type="ORF">EAH84_09865</name>
</gene>
<keyword evidence="7 8" id="KW-0998">Cell outer membrane</keyword>
<accession>A0A502CIK8</accession>
<evidence type="ECO:0000256" key="9">
    <source>
        <dbReference type="RuleBase" id="RU003357"/>
    </source>
</evidence>
<keyword evidence="3 8" id="KW-1134">Transmembrane beta strand</keyword>
<sequence>MSKQRYLVACAFSVLACGIAAPAAAQVGGNTTPTQAELPADQGDVITTPAGPDIIVTGSLIRGSREDGAAPVDVISGDELAKQGAPSVVDLLKNLPTSNGVIGDANQFDSRSQGNEGVASVNLRGLGPQRTLVLLNGRRIVPIGGGIPIVDVNLIPTGAIGRVEVLKDGAAATYGSDAIAGVVNFITRTDQEGFIASGDYRYIRGSQGDYGGAVSYGHVGNGFRMLASFGYQHRSELRTTDRDFVVQPYANNPQGGYTGGGNPGNFGFGGTGNFVRDLGCTGLGGFRSLPGSTAAGPGTATVDRCFDNYGQFGNLVEPEDRYQAYLDFSADLTDKLKFTATALYGHSSTRITTSPTYLPTLPPSANAASGGAGLFVIPTYSPALRDYCQLYGAASGCVQANGVPLAPAIAFPVLFRPALLGGNPVFAQVPGNDRGSAFSKRESDSIRFTGELRYAVTSGIDLTASGTYSQYYRDSEGTDTFGDLLQNALAGFGGPNCAYASTASRAGLSAAQLATLAGTNGCTFFNPFSTAVPANGATKVANPNYAGTRNPAGFNLTPGAGLINDIATIDNFFQTPRVSYDTKLYVGELVLSGKTGIRLPGGDLAFAIGAQYRRNDYTVVYNATSNLAQNPCPGSPLNPNATCAPQTGALGFLGTNRNNSVSGDVKALFGELQVPIFDALNLQLSARYEDYGGNVGSTFNPQARARFQVTPWLALRGGAGSTFRGPPAQQLSGNLTALQIIGSSFRAVDINGNPSLQPEKADTYSGGVIVQTGGFFASLDYFKYKLKGPIEGEPIQGIVSALFGASGSQNCNNPAYAGLVSRFTFSGGVCSIGGVQRLRTNVFNSADVTTSGLDLQVSLRGDVGPGAITVGANGTYVIDYKTKDITVEGIVVQPAFDAVGLLNYQTTAYPLPEIKGNWYAQADYGIASLRLQFNYIDGYTDQRGAAIFGPNFGALAGASVTAGKNIDAYKTMDATFRLALKTGTTLSISALNIFDRNPPFARLDQNYDPFTGSPLGFTLKGALTQKF</sequence>
<evidence type="ECO:0000313" key="14">
    <source>
        <dbReference type="Proteomes" id="UP000318413"/>
    </source>
</evidence>
<dbReference type="InterPro" id="IPR036942">
    <property type="entry name" value="Beta-barrel_TonB_sf"/>
</dbReference>
<comment type="subcellular location">
    <subcellularLocation>
        <location evidence="1 8">Cell outer membrane</location>
        <topology evidence="1 8">Multi-pass membrane protein</topology>
    </subcellularLocation>
</comment>
<dbReference type="PANTHER" id="PTHR47234:SF2">
    <property type="entry name" value="TONB-DEPENDENT RECEPTOR"/>
    <property type="match status" value="1"/>
</dbReference>
<dbReference type="GO" id="GO:0009279">
    <property type="term" value="C:cell outer membrane"/>
    <property type="evidence" value="ECO:0007669"/>
    <property type="project" value="UniProtKB-SubCell"/>
</dbReference>
<evidence type="ECO:0000256" key="8">
    <source>
        <dbReference type="PROSITE-ProRule" id="PRU01360"/>
    </source>
</evidence>
<evidence type="ECO:0000256" key="2">
    <source>
        <dbReference type="ARBA" id="ARBA00022448"/>
    </source>
</evidence>
<comment type="similarity">
    <text evidence="8 9">Belongs to the TonB-dependent receptor family.</text>
</comment>
<name>A0A502CIK8_9SPHN</name>
<evidence type="ECO:0000256" key="5">
    <source>
        <dbReference type="ARBA" id="ARBA00023077"/>
    </source>
</evidence>
<evidence type="ECO:0000256" key="7">
    <source>
        <dbReference type="ARBA" id="ARBA00023237"/>
    </source>
</evidence>
<keyword evidence="10" id="KW-0732">Signal</keyword>
<reference evidence="13 14" key="1">
    <citation type="journal article" date="2019" name="Environ. Microbiol.">
        <title>Species interactions and distinct microbial communities in high Arctic permafrost affected cryosols are associated with the CH4 and CO2 gas fluxes.</title>
        <authorList>
            <person name="Altshuler I."/>
            <person name="Hamel J."/>
            <person name="Turney S."/>
            <person name="Magnuson E."/>
            <person name="Levesque R."/>
            <person name="Greer C."/>
            <person name="Whyte L.G."/>
        </authorList>
    </citation>
    <scope>NUCLEOTIDE SEQUENCE [LARGE SCALE GENOMIC DNA]</scope>
    <source>
        <strain evidence="13 14">S5.1</strain>
    </source>
</reference>
<dbReference type="InterPro" id="IPR039426">
    <property type="entry name" value="TonB-dep_rcpt-like"/>
</dbReference>
<organism evidence="13 14">
    <name type="scientific">Sphingomonas oligophenolica</name>
    <dbReference type="NCBI Taxonomy" id="301154"/>
    <lineage>
        <taxon>Bacteria</taxon>
        <taxon>Pseudomonadati</taxon>
        <taxon>Pseudomonadota</taxon>
        <taxon>Alphaproteobacteria</taxon>
        <taxon>Sphingomonadales</taxon>
        <taxon>Sphingomonadaceae</taxon>
        <taxon>Sphingomonas</taxon>
    </lineage>
</organism>
<evidence type="ECO:0000256" key="1">
    <source>
        <dbReference type="ARBA" id="ARBA00004571"/>
    </source>
</evidence>
<dbReference type="Gene3D" id="2.40.170.20">
    <property type="entry name" value="TonB-dependent receptor, beta-barrel domain"/>
    <property type="match status" value="1"/>
</dbReference>
<keyword evidence="4 8" id="KW-0812">Transmembrane</keyword>
<feature type="domain" description="TonB-dependent receptor plug" evidence="12">
    <location>
        <begin position="66"/>
        <end position="182"/>
    </location>
</feature>
<keyword evidence="2 8" id="KW-0813">Transport</keyword>
<keyword evidence="13" id="KW-0675">Receptor</keyword>
<dbReference type="Pfam" id="PF00593">
    <property type="entry name" value="TonB_dep_Rec_b-barrel"/>
    <property type="match status" value="1"/>
</dbReference>
<dbReference type="AlphaFoldDB" id="A0A502CIK8"/>
<dbReference type="OrthoDB" id="7051241at2"/>
<keyword evidence="5 9" id="KW-0798">TonB box</keyword>
<dbReference type="EMBL" id="RCZK01000006">
    <property type="protein sequence ID" value="TPG12444.1"/>
    <property type="molecule type" value="Genomic_DNA"/>
</dbReference>
<keyword evidence="14" id="KW-1185">Reference proteome</keyword>
<evidence type="ECO:0000256" key="4">
    <source>
        <dbReference type="ARBA" id="ARBA00022692"/>
    </source>
</evidence>
<evidence type="ECO:0000256" key="10">
    <source>
        <dbReference type="SAM" id="SignalP"/>
    </source>
</evidence>
<dbReference type="SUPFAM" id="SSF56935">
    <property type="entry name" value="Porins"/>
    <property type="match status" value="1"/>
</dbReference>
<dbReference type="InterPro" id="IPR000531">
    <property type="entry name" value="Beta-barrel_TonB"/>
</dbReference>
<evidence type="ECO:0000256" key="6">
    <source>
        <dbReference type="ARBA" id="ARBA00023136"/>
    </source>
</evidence>
<feature type="domain" description="TonB-dependent receptor-like beta-barrel" evidence="11">
    <location>
        <begin position="536"/>
        <end position="993"/>
    </location>
</feature>
<dbReference type="Proteomes" id="UP000318413">
    <property type="component" value="Unassembled WGS sequence"/>
</dbReference>
<evidence type="ECO:0000256" key="3">
    <source>
        <dbReference type="ARBA" id="ARBA00022452"/>
    </source>
</evidence>
<dbReference type="Pfam" id="PF07715">
    <property type="entry name" value="Plug"/>
    <property type="match status" value="1"/>
</dbReference>
<dbReference type="PANTHER" id="PTHR47234">
    <property type="match status" value="1"/>
</dbReference>
<proteinExistence type="inferred from homology"/>
<feature type="chain" id="PRO_5021188857" evidence="10">
    <location>
        <begin position="26"/>
        <end position="1027"/>
    </location>
</feature>
<protein>
    <submittedName>
        <fullName evidence="13">TonB-dependent receptor</fullName>
    </submittedName>
</protein>
<dbReference type="InterPro" id="IPR037066">
    <property type="entry name" value="Plug_dom_sf"/>
</dbReference>
<dbReference type="RefSeq" id="WP_140871389.1">
    <property type="nucleotide sequence ID" value="NZ_RCZK01000006.1"/>
</dbReference>
<comment type="caution">
    <text evidence="13">The sequence shown here is derived from an EMBL/GenBank/DDBJ whole genome shotgun (WGS) entry which is preliminary data.</text>
</comment>
<dbReference type="InterPro" id="IPR012910">
    <property type="entry name" value="Plug_dom"/>
</dbReference>
<dbReference type="Gene3D" id="2.170.130.10">
    <property type="entry name" value="TonB-dependent receptor, plug domain"/>
    <property type="match status" value="1"/>
</dbReference>
<feature type="signal peptide" evidence="10">
    <location>
        <begin position="1"/>
        <end position="25"/>
    </location>
</feature>
<dbReference type="PROSITE" id="PS51257">
    <property type="entry name" value="PROKAR_LIPOPROTEIN"/>
    <property type="match status" value="1"/>
</dbReference>
<evidence type="ECO:0000313" key="13">
    <source>
        <dbReference type="EMBL" id="TPG12444.1"/>
    </source>
</evidence>
<keyword evidence="6 8" id="KW-0472">Membrane</keyword>
<evidence type="ECO:0000259" key="12">
    <source>
        <dbReference type="Pfam" id="PF07715"/>
    </source>
</evidence>
<dbReference type="PROSITE" id="PS52016">
    <property type="entry name" value="TONB_DEPENDENT_REC_3"/>
    <property type="match status" value="1"/>
</dbReference>